<name>A0A5E4T537_9BURK</name>
<feature type="domain" description="4'-phosphopantetheinyl transferase" evidence="2">
    <location>
        <begin position="125"/>
        <end position="231"/>
    </location>
</feature>
<dbReference type="InterPro" id="IPR008278">
    <property type="entry name" value="4-PPantetheinyl_Trfase_dom"/>
</dbReference>
<dbReference type="GO" id="GO:0008897">
    <property type="term" value="F:holo-[acyl-carrier-protein] synthase activity"/>
    <property type="evidence" value="ECO:0007669"/>
    <property type="project" value="InterPro"/>
</dbReference>
<dbReference type="RefSeq" id="WP_150683213.1">
    <property type="nucleotide sequence ID" value="NZ_CABPSF010000001.1"/>
</dbReference>
<dbReference type="SUPFAM" id="SSF56214">
    <property type="entry name" value="4'-phosphopantetheinyl transferase"/>
    <property type="match status" value="2"/>
</dbReference>
<proteinExistence type="predicted"/>
<keyword evidence="4" id="KW-1185">Reference proteome</keyword>
<evidence type="ECO:0000256" key="1">
    <source>
        <dbReference type="ARBA" id="ARBA00022679"/>
    </source>
</evidence>
<evidence type="ECO:0000259" key="2">
    <source>
        <dbReference type="Pfam" id="PF01648"/>
    </source>
</evidence>
<dbReference type="Gene3D" id="3.90.470.20">
    <property type="entry name" value="4'-phosphopantetheinyl transferase domain"/>
    <property type="match status" value="1"/>
</dbReference>
<evidence type="ECO:0000313" key="4">
    <source>
        <dbReference type="Proteomes" id="UP000333828"/>
    </source>
</evidence>
<dbReference type="InterPro" id="IPR037143">
    <property type="entry name" value="4-PPantetheinyl_Trfase_dom_sf"/>
</dbReference>
<evidence type="ECO:0000313" key="3">
    <source>
        <dbReference type="EMBL" id="VVD81688.1"/>
    </source>
</evidence>
<dbReference type="Pfam" id="PF01648">
    <property type="entry name" value="ACPS"/>
    <property type="match status" value="1"/>
</dbReference>
<dbReference type="GO" id="GO:0000287">
    <property type="term" value="F:magnesium ion binding"/>
    <property type="evidence" value="ECO:0007669"/>
    <property type="project" value="InterPro"/>
</dbReference>
<keyword evidence="1 3" id="KW-0808">Transferase</keyword>
<dbReference type="Proteomes" id="UP000333828">
    <property type="component" value="Unassembled WGS sequence"/>
</dbReference>
<sequence length="260" mass="27845">MTEINTASQASTGLALYGETRSIMARFSGWLTHLTADEQCRARAFSRPADRQDYVAAHILARVAAARVTGVTSAAGDLARTYALVQRCEQCGGAHGRPHLPAHPGLHISLSHTRGAVAAACAIEPVGIDVEHWDQALSVDLDLGDLSEDMGITGSERDRLAAFASVALTHHAPSPRALAWLRLWTRKESLVKVGVTTLSGLSSVDLSGLPMSEAPLRAWQRRVAHGHWSMTDWLDPAMRISGTVTCTGAVTIEQIEANEA</sequence>
<accession>A0A5E4T537</accession>
<gene>
    <name evidence="3" type="ORF">PIN31115_01146</name>
</gene>
<protein>
    <submittedName>
        <fullName evidence="3">Putative phosphopantetheinyl transferase</fullName>
    </submittedName>
</protein>
<reference evidence="3 4" key="1">
    <citation type="submission" date="2019-08" db="EMBL/GenBank/DDBJ databases">
        <authorList>
            <person name="Peeters C."/>
        </authorList>
    </citation>
    <scope>NUCLEOTIDE SEQUENCE [LARGE SCALE GENOMIC DNA]</scope>
    <source>
        <strain evidence="3 4">LMG 31115</strain>
    </source>
</reference>
<dbReference type="AlphaFoldDB" id="A0A5E4T537"/>
<dbReference type="EMBL" id="CABPSI010000001">
    <property type="protein sequence ID" value="VVD81688.1"/>
    <property type="molecule type" value="Genomic_DNA"/>
</dbReference>
<organism evidence="3 4">
    <name type="scientific">Pandoraea iniqua</name>
    <dbReference type="NCBI Taxonomy" id="2508288"/>
    <lineage>
        <taxon>Bacteria</taxon>
        <taxon>Pseudomonadati</taxon>
        <taxon>Pseudomonadota</taxon>
        <taxon>Betaproteobacteria</taxon>
        <taxon>Burkholderiales</taxon>
        <taxon>Burkholderiaceae</taxon>
        <taxon>Pandoraea</taxon>
    </lineage>
</organism>